<dbReference type="Gene3D" id="3.30.60.190">
    <property type="match status" value="1"/>
</dbReference>
<evidence type="ECO:0000256" key="3">
    <source>
        <dbReference type="ARBA" id="ARBA00022833"/>
    </source>
</evidence>
<keyword evidence="3" id="KW-0862">Zinc</keyword>
<dbReference type="GO" id="GO:0005634">
    <property type="term" value="C:nucleus"/>
    <property type="evidence" value="ECO:0007669"/>
    <property type="project" value="TreeGrafter"/>
</dbReference>
<evidence type="ECO:0000313" key="6">
    <source>
        <dbReference type="EMBL" id="KFM74326.1"/>
    </source>
</evidence>
<gene>
    <name evidence="6" type="ORF">X975_08217</name>
</gene>
<feature type="domain" description="HIT-type" evidence="5">
    <location>
        <begin position="6"/>
        <end position="40"/>
    </location>
</feature>
<dbReference type="OrthoDB" id="18412at2759"/>
<dbReference type="GO" id="GO:0000463">
    <property type="term" value="P:maturation of LSU-rRNA from tricistronic rRNA transcript (SSU-rRNA, 5.8S rRNA, LSU-rRNA)"/>
    <property type="evidence" value="ECO:0007669"/>
    <property type="project" value="TreeGrafter"/>
</dbReference>
<evidence type="ECO:0000256" key="1">
    <source>
        <dbReference type="ARBA" id="ARBA00022723"/>
    </source>
</evidence>
<proteinExistence type="predicted"/>
<evidence type="ECO:0000256" key="2">
    <source>
        <dbReference type="ARBA" id="ARBA00022771"/>
    </source>
</evidence>
<evidence type="ECO:0000256" key="4">
    <source>
        <dbReference type="PROSITE-ProRule" id="PRU00453"/>
    </source>
</evidence>
<accession>A0A087UAD7</accession>
<dbReference type="GO" id="GO:0000492">
    <property type="term" value="P:box C/D snoRNP assembly"/>
    <property type="evidence" value="ECO:0007669"/>
    <property type="project" value="TreeGrafter"/>
</dbReference>
<dbReference type="GO" id="GO:0008270">
    <property type="term" value="F:zinc ion binding"/>
    <property type="evidence" value="ECO:0007669"/>
    <property type="project" value="UniProtKB-UniRule"/>
</dbReference>
<dbReference type="InterPro" id="IPR007529">
    <property type="entry name" value="Znf_HIT"/>
</dbReference>
<dbReference type="EMBL" id="KK118980">
    <property type="protein sequence ID" value="KFM74326.1"/>
    <property type="molecule type" value="Genomic_DNA"/>
</dbReference>
<sequence length="106" mass="12319">MSENTCEICEKSIPRYKCPVCFIKFCCVECYKSHKESGQCVKKEDKSDLKLVAKNGEVQNYEFETEDTVKPEKLNLLAFHKGVRHSLENRHLRDMLEYLDSAQDPA</sequence>
<feature type="non-terminal residue" evidence="6">
    <location>
        <position position="106"/>
    </location>
</feature>
<dbReference type="Proteomes" id="UP000054359">
    <property type="component" value="Unassembled WGS sequence"/>
</dbReference>
<dbReference type="InterPro" id="IPR051639">
    <property type="entry name" value="BCD1"/>
</dbReference>
<keyword evidence="1" id="KW-0479">Metal-binding</keyword>
<dbReference type="Pfam" id="PF04438">
    <property type="entry name" value="zf-HIT"/>
    <property type="match status" value="1"/>
</dbReference>
<protein>
    <recommendedName>
        <fullName evidence="5">HIT-type domain-containing protein</fullName>
    </recommendedName>
</protein>
<dbReference type="GO" id="GO:0070761">
    <property type="term" value="C:pre-snoRNP complex"/>
    <property type="evidence" value="ECO:0007669"/>
    <property type="project" value="TreeGrafter"/>
</dbReference>
<dbReference type="PROSITE" id="PS51083">
    <property type="entry name" value="ZF_HIT"/>
    <property type="match status" value="1"/>
</dbReference>
<keyword evidence="2 4" id="KW-0863">Zinc-finger</keyword>
<keyword evidence="7" id="KW-1185">Reference proteome</keyword>
<organism evidence="6 7">
    <name type="scientific">Stegodyphus mimosarum</name>
    <name type="common">African social velvet spider</name>
    <dbReference type="NCBI Taxonomy" id="407821"/>
    <lineage>
        <taxon>Eukaryota</taxon>
        <taxon>Metazoa</taxon>
        <taxon>Ecdysozoa</taxon>
        <taxon>Arthropoda</taxon>
        <taxon>Chelicerata</taxon>
        <taxon>Arachnida</taxon>
        <taxon>Araneae</taxon>
        <taxon>Araneomorphae</taxon>
        <taxon>Entelegynae</taxon>
        <taxon>Eresoidea</taxon>
        <taxon>Eresidae</taxon>
        <taxon>Stegodyphus</taxon>
    </lineage>
</organism>
<name>A0A087UAD7_STEMI</name>
<dbReference type="OMA" id="CNEAQSK"/>
<dbReference type="SUPFAM" id="SSF144232">
    <property type="entry name" value="HIT/MYND zinc finger-like"/>
    <property type="match status" value="1"/>
</dbReference>
<evidence type="ECO:0000313" key="7">
    <source>
        <dbReference type="Proteomes" id="UP000054359"/>
    </source>
</evidence>
<dbReference type="CDD" id="cd23024">
    <property type="entry name" value="zf-HIT_ZNHIT2-3"/>
    <property type="match status" value="1"/>
</dbReference>
<dbReference type="PANTHER" id="PTHR13483:SF11">
    <property type="entry name" value="ZINC FINGER HIT DOMAIN-CONTAINING PROTEIN 3"/>
    <property type="match status" value="1"/>
</dbReference>
<dbReference type="GO" id="GO:0048254">
    <property type="term" value="P:snoRNA localization"/>
    <property type="evidence" value="ECO:0007669"/>
    <property type="project" value="TreeGrafter"/>
</dbReference>
<evidence type="ECO:0000259" key="5">
    <source>
        <dbReference type="PROSITE" id="PS51083"/>
    </source>
</evidence>
<reference evidence="6 7" key="1">
    <citation type="submission" date="2013-11" db="EMBL/GenBank/DDBJ databases">
        <title>Genome sequencing of Stegodyphus mimosarum.</title>
        <authorList>
            <person name="Bechsgaard J."/>
        </authorList>
    </citation>
    <scope>NUCLEOTIDE SEQUENCE [LARGE SCALE GENOMIC DNA]</scope>
</reference>
<dbReference type="STRING" id="407821.A0A087UAD7"/>
<dbReference type="PANTHER" id="PTHR13483">
    <property type="entry name" value="BOX C_D SNORNA PROTEIN 1-RELATED"/>
    <property type="match status" value="1"/>
</dbReference>
<dbReference type="AlphaFoldDB" id="A0A087UAD7"/>